<evidence type="ECO:0000259" key="2">
    <source>
        <dbReference type="Pfam" id="PF07715"/>
    </source>
</evidence>
<dbReference type="InterPro" id="IPR012910">
    <property type="entry name" value="Plug_dom"/>
</dbReference>
<dbReference type="Gene3D" id="2.170.130.10">
    <property type="entry name" value="TonB-dependent receptor, plug domain"/>
    <property type="match status" value="1"/>
</dbReference>
<dbReference type="SUPFAM" id="SSF56935">
    <property type="entry name" value="Porins"/>
    <property type="match status" value="1"/>
</dbReference>
<dbReference type="AlphaFoldDB" id="A0A558BUM8"/>
<dbReference type="OrthoDB" id="97821at2"/>
<dbReference type="Pfam" id="PF07715">
    <property type="entry name" value="Plug"/>
    <property type="match status" value="1"/>
</dbReference>
<dbReference type="InterPro" id="IPR008969">
    <property type="entry name" value="CarboxyPept-like_regulatory"/>
</dbReference>
<feature type="domain" description="TonB-dependent receptor plug" evidence="2">
    <location>
        <begin position="681"/>
        <end position="753"/>
    </location>
</feature>
<proteinExistence type="predicted"/>
<dbReference type="InterPro" id="IPR037066">
    <property type="entry name" value="Plug_dom_sf"/>
</dbReference>
<dbReference type="EMBL" id="VMRJ01000003">
    <property type="protein sequence ID" value="TVT40220.1"/>
    <property type="molecule type" value="Genomic_DNA"/>
</dbReference>
<organism evidence="3 4">
    <name type="scientific">Hymenobacter setariae</name>
    <dbReference type="NCBI Taxonomy" id="2594794"/>
    <lineage>
        <taxon>Bacteria</taxon>
        <taxon>Pseudomonadati</taxon>
        <taxon>Bacteroidota</taxon>
        <taxon>Cytophagia</taxon>
        <taxon>Cytophagales</taxon>
        <taxon>Hymenobacteraceae</taxon>
        <taxon>Hymenobacter</taxon>
    </lineage>
</organism>
<dbReference type="Proteomes" id="UP000317624">
    <property type="component" value="Unassembled WGS sequence"/>
</dbReference>
<reference evidence="3 4" key="1">
    <citation type="submission" date="2019-07" db="EMBL/GenBank/DDBJ databases">
        <title>Hymenobacter sp. straun FUR1 Genome sequencing and assembly.</title>
        <authorList>
            <person name="Chhetri G."/>
        </authorList>
    </citation>
    <scope>NUCLEOTIDE SEQUENCE [LARGE SCALE GENOMIC DNA]</scope>
    <source>
        <strain evidence="3 4">Fur1</strain>
    </source>
</reference>
<dbReference type="Gene3D" id="2.60.40.1930">
    <property type="match status" value="1"/>
</dbReference>
<gene>
    <name evidence="3" type="ORF">FNT36_12070</name>
</gene>
<evidence type="ECO:0000256" key="1">
    <source>
        <dbReference type="SAM" id="MobiDB-lite"/>
    </source>
</evidence>
<keyword evidence="4" id="KW-1185">Reference proteome</keyword>
<name>A0A558BUM8_9BACT</name>
<accession>A0A558BUM8</accession>
<comment type="caution">
    <text evidence="3">The sequence shown here is derived from an EMBL/GenBank/DDBJ whole genome shotgun (WGS) entry which is preliminary data.</text>
</comment>
<evidence type="ECO:0000313" key="3">
    <source>
        <dbReference type="EMBL" id="TVT40220.1"/>
    </source>
</evidence>
<feature type="region of interest" description="Disordered" evidence="1">
    <location>
        <begin position="577"/>
        <end position="601"/>
    </location>
</feature>
<protein>
    <recommendedName>
        <fullName evidence="2">TonB-dependent receptor plug domain-containing protein</fullName>
    </recommendedName>
</protein>
<sequence length="870" mass="93497">MLALGGGAFSTWLRFWLLVMMRFFPTIKKRGAARAARWLAPLLALGGLAAFRLPLDDNPVRVLAERVATFYATVKPEKVYLHLDRPVYGTGETIWFNAYLVDALRHRPDSLSKILYVELLSPQRQLVARRTLRVAPGGLTNGDIELDDTLRAGTYLLRAYTNWMRNQGPNFFYQRQLQVWPAAPKDVAGGGAAPAVTTRPAAAQKTVTGKVDVQFFPEGGNLVVGLPAVVGFKAQAATGRGATISGQLLDTQNKPVGAAFKSQHLGMGRFSFTPAAGQRYHARVTLADGTTADYPLPAVQPSGYSLHVVDSGDAFDVEARYQGTTPPGPALLLTEVRGYIIGLAPRPLSSDGKPVSWHVLKSKYPSGIAHFTLFNAQSQPQAERLAFVQNGPAALRITLTADKAAYGIHERVLMKAQVTDASGQPVTTRFSVAVAEQGAATLDPTADNIASNLLLTSDLAGYVEAPGYYFNNPTSETARALDDLLLTQGWRRFVWKDLLAGPTPAPQYENEQALALRGVVTGMGHNPIPNSQLTFIESKPVRQVLTGTTDAQGRFSFVGFDGKDTAVVTLQGRRTSGGTNVTVRPDLGAPTTGIPLPGLPNIATPTPAVADYLKRSRQQRVTELQNMPDDGLRNVRLADVAVTGQRERSVIPANDTRRLIPGVVANTVINFADMPAAQSGIPIFSLLQGRVAGLTISGSPPNQSVQIRNSGTPLFILDGQRVEADVINTINSTDVEAVEVFKGNEAAIFGGSGGAIAIYTKRANKNYKAPTGPGTNTNSGLLVVKLPGYYDAREFYRPRYGAPVLNAPESDPRRLTIYWNPSLQTDSKGEAEFTFYTADGSGNYQATAEGLTLTGEPGRGTGTIYVAPKR</sequence>
<evidence type="ECO:0000313" key="4">
    <source>
        <dbReference type="Proteomes" id="UP000317624"/>
    </source>
</evidence>
<dbReference type="SUPFAM" id="SSF49464">
    <property type="entry name" value="Carboxypeptidase regulatory domain-like"/>
    <property type="match status" value="1"/>
</dbReference>